<organism evidence="6 7">
    <name type="scientific">Pristionchus mayeri</name>
    <dbReference type="NCBI Taxonomy" id="1317129"/>
    <lineage>
        <taxon>Eukaryota</taxon>
        <taxon>Metazoa</taxon>
        <taxon>Ecdysozoa</taxon>
        <taxon>Nematoda</taxon>
        <taxon>Chromadorea</taxon>
        <taxon>Rhabditida</taxon>
        <taxon>Rhabditina</taxon>
        <taxon>Diplogasteromorpha</taxon>
        <taxon>Diplogasteroidea</taxon>
        <taxon>Neodiplogasteridae</taxon>
        <taxon>Pristionchus</taxon>
    </lineage>
</organism>
<dbReference type="InterPro" id="IPR050394">
    <property type="entry name" value="Homeobox_NK-like"/>
</dbReference>
<evidence type="ECO:0000256" key="3">
    <source>
        <dbReference type="RuleBase" id="RU000682"/>
    </source>
</evidence>
<dbReference type="SUPFAM" id="SSF46689">
    <property type="entry name" value="Homeodomain-like"/>
    <property type="match status" value="1"/>
</dbReference>
<dbReference type="PROSITE" id="PS50071">
    <property type="entry name" value="HOMEOBOX_2"/>
    <property type="match status" value="1"/>
</dbReference>
<comment type="subcellular location">
    <subcellularLocation>
        <location evidence="1 2 3">Nucleus</location>
    </subcellularLocation>
</comment>
<feature type="domain" description="Homeobox" evidence="5">
    <location>
        <begin position="88"/>
        <end position="148"/>
    </location>
</feature>
<reference evidence="7" key="1">
    <citation type="submission" date="2022-10" db="EMBL/GenBank/DDBJ databases">
        <title>Genome assembly of Pristionchus species.</title>
        <authorList>
            <person name="Yoshida K."/>
            <person name="Sommer R.J."/>
        </authorList>
    </citation>
    <scope>NUCLEOTIDE SEQUENCE [LARGE SCALE GENOMIC DNA]</scope>
    <source>
        <strain evidence="7">RS5460</strain>
    </source>
</reference>
<accession>A0AAN4YZB7</accession>
<feature type="region of interest" description="Disordered" evidence="4">
    <location>
        <begin position="75"/>
        <end position="94"/>
    </location>
</feature>
<feature type="non-terminal residue" evidence="6">
    <location>
        <position position="1"/>
    </location>
</feature>
<evidence type="ECO:0000256" key="4">
    <source>
        <dbReference type="SAM" id="MobiDB-lite"/>
    </source>
</evidence>
<comment type="caution">
    <text evidence="6">The sequence shown here is derived from an EMBL/GenBank/DDBJ whole genome shotgun (WGS) entry which is preliminary data.</text>
</comment>
<name>A0AAN4YZB7_9BILA</name>
<gene>
    <name evidence="6" type="ORF">PMAYCL1PPCAC_00764</name>
</gene>
<evidence type="ECO:0000259" key="5">
    <source>
        <dbReference type="PROSITE" id="PS50071"/>
    </source>
</evidence>
<feature type="DNA-binding region" description="Homeobox" evidence="2">
    <location>
        <begin position="90"/>
        <end position="149"/>
    </location>
</feature>
<dbReference type="SMART" id="SM00389">
    <property type="entry name" value="HOX"/>
    <property type="match status" value="1"/>
</dbReference>
<sequence>LFQTPIGTTTWQLAQPAEWRLDDRIIYFKEAPNTFTPSSAYPIIEPPFVPADPTPCVYGAPPSASAVHAVAAAEPQLQQQTPRKSHSSKSSSRRVVFSAAQNRALCALYERVSNVRLPEREVFGRAIGLNEMQVKIWLQNRRYKEKKTRPANELSPWKDDKHYETERVIRAIEYSVAVFNHTSAGFPFPPHPVATTVYRPRPVPVPVLAPAPVP</sequence>
<keyword evidence="7" id="KW-1185">Reference proteome</keyword>
<evidence type="ECO:0000313" key="6">
    <source>
        <dbReference type="EMBL" id="GMR30569.1"/>
    </source>
</evidence>
<dbReference type="Proteomes" id="UP001328107">
    <property type="component" value="Unassembled WGS sequence"/>
</dbReference>
<dbReference type="GO" id="GO:0030154">
    <property type="term" value="P:cell differentiation"/>
    <property type="evidence" value="ECO:0007669"/>
    <property type="project" value="TreeGrafter"/>
</dbReference>
<evidence type="ECO:0000256" key="2">
    <source>
        <dbReference type="PROSITE-ProRule" id="PRU00108"/>
    </source>
</evidence>
<keyword evidence="2 3" id="KW-0371">Homeobox</keyword>
<dbReference type="GO" id="GO:0000978">
    <property type="term" value="F:RNA polymerase II cis-regulatory region sequence-specific DNA binding"/>
    <property type="evidence" value="ECO:0007669"/>
    <property type="project" value="TreeGrafter"/>
</dbReference>
<dbReference type="InterPro" id="IPR001356">
    <property type="entry name" value="HD"/>
</dbReference>
<protein>
    <recommendedName>
        <fullName evidence="5">Homeobox domain-containing protein</fullName>
    </recommendedName>
</protein>
<proteinExistence type="predicted"/>
<dbReference type="GO" id="GO:0005634">
    <property type="term" value="C:nucleus"/>
    <property type="evidence" value="ECO:0007669"/>
    <property type="project" value="UniProtKB-SubCell"/>
</dbReference>
<keyword evidence="2 3" id="KW-0238">DNA-binding</keyword>
<dbReference type="Gene3D" id="1.10.10.60">
    <property type="entry name" value="Homeodomain-like"/>
    <property type="match status" value="1"/>
</dbReference>
<keyword evidence="2 3" id="KW-0539">Nucleus</keyword>
<dbReference type="EMBL" id="BTRK01000001">
    <property type="protein sequence ID" value="GMR30569.1"/>
    <property type="molecule type" value="Genomic_DNA"/>
</dbReference>
<dbReference type="AlphaFoldDB" id="A0AAN4YZB7"/>
<dbReference type="Pfam" id="PF00046">
    <property type="entry name" value="Homeodomain"/>
    <property type="match status" value="1"/>
</dbReference>
<evidence type="ECO:0000313" key="7">
    <source>
        <dbReference type="Proteomes" id="UP001328107"/>
    </source>
</evidence>
<dbReference type="GO" id="GO:0000981">
    <property type="term" value="F:DNA-binding transcription factor activity, RNA polymerase II-specific"/>
    <property type="evidence" value="ECO:0007669"/>
    <property type="project" value="TreeGrafter"/>
</dbReference>
<feature type="non-terminal residue" evidence="6">
    <location>
        <position position="214"/>
    </location>
</feature>
<dbReference type="InterPro" id="IPR009057">
    <property type="entry name" value="Homeodomain-like_sf"/>
</dbReference>
<dbReference type="PANTHER" id="PTHR24340">
    <property type="entry name" value="HOMEOBOX PROTEIN NKX"/>
    <property type="match status" value="1"/>
</dbReference>
<evidence type="ECO:0000256" key="1">
    <source>
        <dbReference type="ARBA" id="ARBA00004123"/>
    </source>
</evidence>
<dbReference type="CDD" id="cd00086">
    <property type="entry name" value="homeodomain"/>
    <property type="match status" value="1"/>
</dbReference>